<proteinExistence type="predicted"/>
<evidence type="ECO:0000256" key="3">
    <source>
        <dbReference type="ARBA" id="ARBA00022723"/>
    </source>
</evidence>
<dbReference type="RefSeq" id="WP_199469975.1">
    <property type="nucleotide sequence ID" value="NZ_JAEMNX010000027.1"/>
</dbReference>
<evidence type="ECO:0000256" key="1">
    <source>
        <dbReference type="ARBA" id="ARBA00001947"/>
    </source>
</evidence>
<comment type="cofactor">
    <cofactor evidence="1">
        <name>Zn(2+)</name>
        <dbReference type="ChEBI" id="CHEBI:29105"/>
    </cofactor>
</comment>
<dbReference type="EMBL" id="JAEMNX010000027">
    <property type="protein sequence ID" value="MBJ7539580.1"/>
    <property type="molecule type" value="Genomic_DNA"/>
</dbReference>
<name>A0A934JNN9_9GAMM</name>
<dbReference type="InterPro" id="IPR013785">
    <property type="entry name" value="Aldolase_TIM"/>
</dbReference>
<dbReference type="PANTHER" id="PTHR37418:SF2">
    <property type="entry name" value="3-KETO-5-AMINOHEXANOATE CLEAVAGE ENZYME"/>
    <property type="match status" value="1"/>
</dbReference>
<evidence type="ECO:0000256" key="4">
    <source>
        <dbReference type="ARBA" id="ARBA00022833"/>
    </source>
</evidence>
<keyword evidence="2" id="KW-0808">Transferase</keyword>
<dbReference type="GO" id="GO:0043720">
    <property type="term" value="F:3-keto-5-aminohexanoate cleavage activity"/>
    <property type="evidence" value="ECO:0007669"/>
    <property type="project" value="InterPro"/>
</dbReference>
<accession>A0A934JNN9</accession>
<comment type="caution">
    <text evidence="5">The sequence shown here is derived from an EMBL/GenBank/DDBJ whole genome shotgun (WGS) entry which is preliminary data.</text>
</comment>
<dbReference type="Proteomes" id="UP000628710">
    <property type="component" value="Unassembled WGS sequence"/>
</dbReference>
<evidence type="ECO:0000256" key="2">
    <source>
        <dbReference type="ARBA" id="ARBA00022679"/>
    </source>
</evidence>
<dbReference type="Pfam" id="PF05853">
    <property type="entry name" value="BKACE"/>
    <property type="match status" value="1"/>
</dbReference>
<dbReference type="PANTHER" id="PTHR37418">
    <property type="entry name" value="3-KETO-5-AMINOHEXANOATE CLEAVAGE ENZYME-RELATED"/>
    <property type="match status" value="1"/>
</dbReference>
<evidence type="ECO:0000313" key="5">
    <source>
        <dbReference type="EMBL" id="MBJ7539580.1"/>
    </source>
</evidence>
<protein>
    <submittedName>
        <fullName evidence="5">3-keto-5-aminohexanoate cleavage protein</fullName>
    </submittedName>
</protein>
<reference evidence="5" key="1">
    <citation type="submission" date="2020-12" db="EMBL/GenBank/DDBJ databases">
        <title>Marinomonas arctica sp. nov., a psychrotolerant bacterium isolated from the Arctic.</title>
        <authorList>
            <person name="Zhang Y."/>
        </authorList>
    </citation>
    <scope>NUCLEOTIDE SEQUENCE</scope>
    <source>
        <strain evidence="5">C1424</strain>
    </source>
</reference>
<dbReference type="InterPro" id="IPR008567">
    <property type="entry name" value="BKACE"/>
</dbReference>
<evidence type="ECO:0000313" key="6">
    <source>
        <dbReference type="Proteomes" id="UP000628710"/>
    </source>
</evidence>
<keyword evidence="3" id="KW-0479">Metal-binding</keyword>
<dbReference type="GO" id="GO:0046872">
    <property type="term" value="F:metal ion binding"/>
    <property type="evidence" value="ECO:0007669"/>
    <property type="project" value="UniProtKB-KW"/>
</dbReference>
<dbReference type="AlphaFoldDB" id="A0A934JNN9"/>
<sequence length="275" mass="30605">MVQKQRLVIVAPNGARKTKADHPNLPITPEEMAEEVAACVAAGAGMVHLHARTLDGQHSLDIDDNAAILKAVKERLGNRVIVQLTTEAVGLYKPEQQMALIKALVPEAASFALAELIPEPSFEQQASDFFHWVAEQNIIAQYIIYSPEQLAYYLDLKARGLLPENKHHLLLVLGRYHEKQESDPKDLIPFLPLIKQLTVRWAVCAFGRKEQDCLLQAAELGGDVRIGFENNIYTQSGVVATSNADQVLSLVKELAQKLKTETMDADTFRHFFKMG</sequence>
<dbReference type="Gene3D" id="3.20.20.70">
    <property type="entry name" value="Aldolase class I"/>
    <property type="match status" value="1"/>
</dbReference>
<gene>
    <name evidence="5" type="ORF">I8J31_18040</name>
</gene>
<keyword evidence="6" id="KW-1185">Reference proteome</keyword>
<keyword evidence="4" id="KW-0862">Zinc</keyword>
<organism evidence="5 6">
    <name type="scientific">Marinomonas transparens</name>
    <dbReference type="NCBI Taxonomy" id="2795388"/>
    <lineage>
        <taxon>Bacteria</taxon>
        <taxon>Pseudomonadati</taxon>
        <taxon>Pseudomonadota</taxon>
        <taxon>Gammaproteobacteria</taxon>
        <taxon>Oceanospirillales</taxon>
        <taxon>Oceanospirillaceae</taxon>
        <taxon>Marinomonas</taxon>
    </lineage>
</organism>